<reference evidence="1" key="1">
    <citation type="submission" date="2021-06" db="EMBL/GenBank/DDBJ databases">
        <authorList>
            <person name="Kallberg Y."/>
            <person name="Tangrot J."/>
            <person name="Rosling A."/>
        </authorList>
    </citation>
    <scope>NUCLEOTIDE SEQUENCE</scope>
    <source>
        <strain evidence="1">MA461A</strain>
    </source>
</reference>
<gene>
    <name evidence="1" type="ORF">RPERSI_LOCUS26722</name>
</gene>
<protein>
    <submittedName>
        <fullName evidence="1">6044_t:CDS:1</fullName>
    </submittedName>
</protein>
<comment type="caution">
    <text evidence="1">The sequence shown here is derived from an EMBL/GenBank/DDBJ whole genome shotgun (WGS) entry which is preliminary data.</text>
</comment>
<name>A0ACA9S747_9GLOM</name>
<evidence type="ECO:0000313" key="1">
    <source>
        <dbReference type="EMBL" id="CAG8826377.1"/>
    </source>
</evidence>
<dbReference type="EMBL" id="CAJVQC010092078">
    <property type="protein sequence ID" value="CAG8826377.1"/>
    <property type="molecule type" value="Genomic_DNA"/>
</dbReference>
<proteinExistence type="predicted"/>
<organism evidence="1 2">
    <name type="scientific">Racocetra persica</name>
    <dbReference type="NCBI Taxonomy" id="160502"/>
    <lineage>
        <taxon>Eukaryota</taxon>
        <taxon>Fungi</taxon>
        <taxon>Fungi incertae sedis</taxon>
        <taxon>Mucoromycota</taxon>
        <taxon>Glomeromycotina</taxon>
        <taxon>Glomeromycetes</taxon>
        <taxon>Diversisporales</taxon>
        <taxon>Gigasporaceae</taxon>
        <taxon>Racocetra</taxon>
    </lineage>
</organism>
<sequence>YERVNYNKTTLAEITDAIEKNQGDLQFDEHSDSDVHLNIGLSGVP</sequence>
<feature type="non-terminal residue" evidence="1">
    <location>
        <position position="45"/>
    </location>
</feature>
<dbReference type="Proteomes" id="UP000789920">
    <property type="component" value="Unassembled WGS sequence"/>
</dbReference>
<accession>A0ACA9S747</accession>
<evidence type="ECO:0000313" key="2">
    <source>
        <dbReference type="Proteomes" id="UP000789920"/>
    </source>
</evidence>
<keyword evidence="2" id="KW-1185">Reference proteome</keyword>
<feature type="non-terminal residue" evidence="1">
    <location>
        <position position="1"/>
    </location>
</feature>